<gene>
    <name evidence="1" type="ORF">HYN46_16280</name>
</gene>
<accession>A0A345PAE5</accession>
<proteinExistence type="predicted"/>
<dbReference type="OrthoDB" id="282960at2"/>
<dbReference type="KEGG" id="mbah:HYN46_16280"/>
<protein>
    <submittedName>
        <fullName evidence="1">DUF2239 family protein</fullName>
    </submittedName>
</protein>
<name>A0A345PAE5_9GAMM</name>
<sequence>MSVEQSSYTVFNHQRRIATGELVQIASQVQHVMTTDPQAQILAFADDTGIQTDVNWFDVPKPLEPSAVAQVSEAEPPRKAGRPKLGVVAREITLLPRHWEWLNQQSGGASVALRKLVEDARRANEGKDRIKRAQEATYRVMTAMAGNEVGFEEALRALYAGNQVQFKQIVQAWPVDIQTYLNQLAVNVFAG</sequence>
<reference evidence="1 2" key="1">
    <citation type="submission" date="2018-07" db="EMBL/GenBank/DDBJ databases">
        <title>Genome sequencing of Moraxellaceae gen. HYN0046.</title>
        <authorList>
            <person name="Kim M."/>
            <person name="Yi H."/>
        </authorList>
    </citation>
    <scope>NUCLEOTIDE SEQUENCE [LARGE SCALE GENOMIC DNA]</scope>
    <source>
        <strain evidence="1 2">HYN0046</strain>
    </source>
</reference>
<dbReference type="AlphaFoldDB" id="A0A345PAE5"/>
<organism evidence="1 2">
    <name type="scientific">Aquirhabdus parva</name>
    <dbReference type="NCBI Taxonomy" id="2283318"/>
    <lineage>
        <taxon>Bacteria</taxon>
        <taxon>Pseudomonadati</taxon>
        <taxon>Pseudomonadota</taxon>
        <taxon>Gammaproteobacteria</taxon>
        <taxon>Moraxellales</taxon>
        <taxon>Moraxellaceae</taxon>
        <taxon>Aquirhabdus</taxon>
    </lineage>
</organism>
<dbReference type="Proteomes" id="UP000253940">
    <property type="component" value="Chromosome"/>
</dbReference>
<evidence type="ECO:0000313" key="2">
    <source>
        <dbReference type="Proteomes" id="UP000253940"/>
    </source>
</evidence>
<dbReference type="InterPro" id="IPR018715">
    <property type="entry name" value="DUF2239"/>
</dbReference>
<evidence type="ECO:0000313" key="1">
    <source>
        <dbReference type="EMBL" id="AXI04254.1"/>
    </source>
</evidence>
<dbReference type="Pfam" id="PF09998">
    <property type="entry name" value="DUF2239"/>
    <property type="match status" value="1"/>
</dbReference>
<keyword evidence="2" id="KW-1185">Reference proteome</keyword>
<dbReference type="EMBL" id="CP031222">
    <property type="protein sequence ID" value="AXI04254.1"/>
    <property type="molecule type" value="Genomic_DNA"/>
</dbReference>
<dbReference type="RefSeq" id="WP_114900362.1">
    <property type="nucleotide sequence ID" value="NZ_CP031222.1"/>
</dbReference>